<feature type="transmembrane region" description="Helical" evidence="5">
    <location>
        <begin position="462"/>
        <end position="479"/>
    </location>
</feature>
<dbReference type="OrthoDB" id="410267at2759"/>
<reference evidence="8 9" key="1">
    <citation type="journal article" date="2020" name="Nat. Commun.">
        <title>Genome of Tripterygium wilfordii and identification of cytochrome P450 involved in triptolide biosynthesis.</title>
        <authorList>
            <person name="Tu L."/>
            <person name="Su P."/>
            <person name="Zhang Z."/>
            <person name="Gao L."/>
            <person name="Wang J."/>
            <person name="Hu T."/>
            <person name="Zhou J."/>
            <person name="Zhang Y."/>
            <person name="Zhao Y."/>
            <person name="Liu Y."/>
            <person name="Song Y."/>
            <person name="Tong Y."/>
            <person name="Lu Y."/>
            <person name="Yang J."/>
            <person name="Xu C."/>
            <person name="Jia M."/>
            <person name="Peters R.J."/>
            <person name="Huang L."/>
            <person name="Gao W."/>
        </authorList>
    </citation>
    <scope>NUCLEOTIDE SEQUENCE [LARGE SCALE GENOMIC DNA]</scope>
    <source>
        <strain evidence="9">cv. XIE 37</strain>
        <tissue evidence="8">Leaf</tissue>
    </source>
</reference>
<comment type="caution">
    <text evidence="8">The sequence shown here is derived from an EMBL/GenBank/DDBJ whole genome shotgun (WGS) entry which is preliminary data.</text>
</comment>
<evidence type="ECO:0000313" key="8">
    <source>
        <dbReference type="EMBL" id="KAF5750428.1"/>
    </source>
</evidence>
<dbReference type="SUPFAM" id="SSF103473">
    <property type="entry name" value="MFS general substrate transporter"/>
    <property type="match status" value="2"/>
</dbReference>
<dbReference type="Pfam" id="PF06813">
    <property type="entry name" value="Nodulin-like"/>
    <property type="match status" value="1"/>
</dbReference>
<dbReference type="PANTHER" id="PTHR21576">
    <property type="entry name" value="UNCHARACTERIZED NODULIN-LIKE PROTEIN"/>
    <property type="match status" value="1"/>
</dbReference>
<sequence>MAESNGCDYSGFWRQTRNFGLQILVSRWFMLFASLLIMSVNGTGYMFGIYSGDIKSSLGYDQTTLNTIGFFKDLGGNLGVLPGLIYEVTPPWMVLSIGSVMNFFGNFMIWLAVTGRISKPHVWQMFLYICIAANSQSFPNTAALVTCVKNFPESRGSVIGLLKGFIGLSGAIITQLYHAIYGDDSKALILFIACLPTVVPLVFLRMIRIMKVVRCPGELKVFYNFLYIALGLAGFMMIIIVVQNRTSFTRTTYSFSALVVLILLFLPIAIVIKEELNSLKIKDSAENLPPPAAAAAEAATEETLGADSCLINIFNPPQRGEDYTILQAIFSIDMLIIFTATTCGVGGALAAIDNLGQIGSSLGYPKHSIATFISLVSIWNFLGRVLAGFVSESLLTKYNFPRPLMLSLVILLASVGHLLIAFAVPNSLYLNSIIMGFCLGAQLPLVSTIISEIFGLKHYSTLYNVGSVSSPVGSYIFNVKVAGKLYDREALKQMKGLGLGREAGKALNCSGVECYKMGFVIISVATLFGFLVSLVLVIRTRKFYNGDIYKRFREDAIATAEINTGNNVVPARSVEASANPAVPNISISAATNMKSIAN</sequence>
<keyword evidence="2 5" id="KW-0812">Transmembrane</keyword>
<organism evidence="8 9">
    <name type="scientific">Tripterygium wilfordii</name>
    <name type="common">Thunder God vine</name>
    <dbReference type="NCBI Taxonomy" id="458696"/>
    <lineage>
        <taxon>Eukaryota</taxon>
        <taxon>Viridiplantae</taxon>
        <taxon>Streptophyta</taxon>
        <taxon>Embryophyta</taxon>
        <taxon>Tracheophyta</taxon>
        <taxon>Spermatophyta</taxon>
        <taxon>Magnoliopsida</taxon>
        <taxon>eudicotyledons</taxon>
        <taxon>Gunneridae</taxon>
        <taxon>Pentapetalae</taxon>
        <taxon>rosids</taxon>
        <taxon>fabids</taxon>
        <taxon>Celastrales</taxon>
        <taxon>Celastraceae</taxon>
        <taxon>Tripterygium</taxon>
    </lineage>
</organism>
<evidence type="ECO:0000256" key="5">
    <source>
        <dbReference type="SAM" id="Phobius"/>
    </source>
</evidence>
<feature type="transmembrane region" description="Helical" evidence="5">
    <location>
        <begin position="221"/>
        <end position="241"/>
    </location>
</feature>
<evidence type="ECO:0000313" key="9">
    <source>
        <dbReference type="Proteomes" id="UP000593562"/>
    </source>
</evidence>
<feature type="transmembrane region" description="Helical" evidence="5">
    <location>
        <begin position="160"/>
        <end position="181"/>
    </location>
</feature>
<feature type="transmembrane region" description="Helical" evidence="5">
    <location>
        <begin position="253"/>
        <end position="272"/>
    </location>
</feature>
<evidence type="ECO:0000259" key="7">
    <source>
        <dbReference type="Pfam" id="PF23262"/>
    </source>
</evidence>
<dbReference type="InterPro" id="IPR036259">
    <property type="entry name" value="MFS_trans_sf"/>
</dbReference>
<dbReference type="PANTHER" id="PTHR21576:SF80">
    <property type="entry name" value="NODULIN-LIKE DOMAIN-CONTAINING PROTEIN"/>
    <property type="match status" value="1"/>
</dbReference>
<protein>
    <recommendedName>
        <fullName evidence="10">Nodulin-like domain-containing protein</fullName>
    </recommendedName>
</protein>
<dbReference type="AlphaFoldDB" id="A0A7J7DVN7"/>
<name>A0A7J7DVN7_TRIWF</name>
<feature type="transmembrane region" description="Helical" evidence="5">
    <location>
        <begin position="187"/>
        <end position="209"/>
    </location>
</feature>
<dbReference type="InterPro" id="IPR010658">
    <property type="entry name" value="Nodulin-like"/>
</dbReference>
<keyword evidence="3 5" id="KW-1133">Transmembrane helix</keyword>
<dbReference type="CDD" id="cd17354">
    <property type="entry name" value="MFS_Mch1p_like"/>
    <property type="match status" value="1"/>
</dbReference>
<evidence type="ECO:0000259" key="6">
    <source>
        <dbReference type="Pfam" id="PF06813"/>
    </source>
</evidence>
<comment type="subcellular location">
    <subcellularLocation>
        <location evidence="1">Membrane</location>
        <topology evidence="1">Multi-pass membrane protein</topology>
    </subcellularLocation>
</comment>
<evidence type="ECO:0008006" key="10">
    <source>
        <dbReference type="Google" id="ProtNLM"/>
    </source>
</evidence>
<dbReference type="InterPro" id="IPR056555">
    <property type="entry name" value="NFD4_C"/>
</dbReference>
<keyword evidence="9" id="KW-1185">Reference proteome</keyword>
<gene>
    <name evidence="8" type="ORF">HS088_TW03G00764</name>
</gene>
<feature type="transmembrane region" description="Helical" evidence="5">
    <location>
        <begin position="429"/>
        <end position="450"/>
    </location>
</feature>
<feature type="transmembrane region" description="Helical" evidence="5">
    <location>
        <begin position="92"/>
        <end position="113"/>
    </location>
</feature>
<dbReference type="EMBL" id="JAAARO010000003">
    <property type="protein sequence ID" value="KAF5750428.1"/>
    <property type="molecule type" value="Genomic_DNA"/>
</dbReference>
<feature type="transmembrane region" description="Helical" evidence="5">
    <location>
        <begin position="403"/>
        <end position="423"/>
    </location>
</feature>
<feature type="transmembrane region" description="Helical" evidence="5">
    <location>
        <begin position="372"/>
        <end position="391"/>
    </location>
</feature>
<evidence type="ECO:0000256" key="1">
    <source>
        <dbReference type="ARBA" id="ARBA00004141"/>
    </source>
</evidence>
<evidence type="ECO:0000256" key="3">
    <source>
        <dbReference type="ARBA" id="ARBA00022989"/>
    </source>
</evidence>
<feature type="domain" description="Nodulin-like" evidence="6">
    <location>
        <begin position="27"/>
        <end position="272"/>
    </location>
</feature>
<dbReference type="Gene3D" id="1.20.1250.20">
    <property type="entry name" value="MFS general substrate transporter like domains"/>
    <property type="match status" value="1"/>
</dbReference>
<keyword evidence="4 5" id="KW-0472">Membrane</keyword>
<dbReference type="GO" id="GO:0016020">
    <property type="term" value="C:membrane"/>
    <property type="evidence" value="ECO:0007669"/>
    <property type="project" value="UniProtKB-SubCell"/>
</dbReference>
<dbReference type="InParanoid" id="A0A7J7DVN7"/>
<dbReference type="Proteomes" id="UP000593562">
    <property type="component" value="Unassembled WGS sequence"/>
</dbReference>
<feature type="transmembrane region" description="Helical" evidence="5">
    <location>
        <begin position="28"/>
        <end position="50"/>
    </location>
</feature>
<evidence type="ECO:0000256" key="2">
    <source>
        <dbReference type="ARBA" id="ARBA00022692"/>
    </source>
</evidence>
<feature type="domain" description="NFD4 C-terminal" evidence="7">
    <location>
        <begin position="331"/>
        <end position="544"/>
    </location>
</feature>
<dbReference type="Pfam" id="PF23262">
    <property type="entry name" value="NFD4_C"/>
    <property type="match status" value="1"/>
</dbReference>
<feature type="transmembrane region" description="Helical" evidence="5">
    <location>
        <begin position="328"/>
        <end position="352"/>
    </location>
</feature>
<accession>A0A7J7DVN7</accession>
<proteinExistence type="predicted"/>
<evidence type="ECO:0000256" key="4">
    <source>
        <dbReference type="ARBA" id="ARBA00023136"/>
    </source>
</evidence>
<feature type="transmembrane region" description="Helical" evidence="5">
    <location>
        <begin position="517"/>
        <end position="538"/>
    </location>
</feature>